<keyword evidence="3 7" id="KW-0812">Transmembrane</keyword>
<evidence type="ECO:0000256" key="6">
    <source>
        <dbReference type="ARBA" id="ARBA00023136"/>
    </source>
</evidence>
<feature type="transmembrane region" description="Helical" evidence="7">
    <location>
        <begin position="172"/>
        <end position="195"/>
    </location>
</feature>
<keyword evidence="5 7" id="KW-1133">Transmembrane helix</keyword>
<organism evidence="9 10">
    <name type="scientific">Microbacterium binotii</name>
    <dbReference type="NCBI Taxonomy" id="462710"/>
    <lineage>
        <taxon>Bacteria</taxon>
        <taxon>Bacillati</taxon>
        <taxon>Actinomycetota</taxon>
        <taxon>Actinomycetes</taxon>
        <taxon>Micrococcales</taxon>
        <taxon>Microbacteriaceae</taxon>
        <taxon>Microbacterium</taxon>
    </lineage>
</organism>
<evidence type="ECO:0000313" key="9">
    <source>
        <dbReference type="EMBL" id="GAA2590223.1"/>
    </source>
</evidence>
<comment type="caution">
    <text evidence="9">The sequence shown here is derived from an EMBL/GenBank/DDBJ whole genome shotgun (WGS) entry which is preliminary data.</text>
</comment>
<dbReference type="Pfam" id="PF03600">
    <property type="entry name" value="CitMHS"/>
    <property type="match status" value="1"/>
</dbReference>
<dbReference type="CDD" id="cd01115">
    <property type="entry name" value="SLC13_permease"/>
    <property type="match status" value="1"/>
</dbReference>
<keyword evidence="4" id="KW-0677">Repeat</keyword>
<feature type="domain" description="Citrate transporter-like" evidence="8">
    <location>
        <begin position="16"/>
        <end position="321"/>
    </location>
</feature>
<sequence length="435" mass="44526">MDPIAATFLILGLAVLAFLSGRVPLEVVAIGVALALWATGVLTLPEALAGFGDPTVLFIASLFVVASALERSGITRWLGGLIVAHAGHRRGPVIAALGALVAVLTAFLSINGAVAALVPVAAVIARRARIPASKVMIPLAFLASAASLLTLTGTPVNVVVSELAEAETDRGFGFAEFALVGLPLLGGALAVIILFGDRLLPSRPDTLPDPAPGSREAETLSLVPETVRTGAVRTVRTGMRRGTRRTLVITGIMVVLLATGITPPAVAGLVAAGALVLTRVVTLPALYQDISWTTLVLIAGMIPLSAAFLQTGAAEVVADGVLRVVGSADPHLALLAVCVVTVVLGQFISNVATVLIVAPVATAIAVNLGVSPLTFLMALTVAGAASFLTPVATPANLMVLTPGGYRFGDYWRLGLPLAVLFLAAAVLYVPLIWRF</sequence>
<protein>
    <recommendedName>
        <fullName evidence="8">Citrate transporter-like domain-containing protein</fullName>
    </recommendedName>
</protein>
<dbReference type="EMBL" id="BAAARI010000038">
    <property type="protein sequence ID" value="GAA2590223.1"/>
    <property type="molecule type" value="Genomic_DNA"/>
</dbReference>
<evidence type="ECO:0000256" key="5">
    <source>
        <dbReference type="ARBA" id="ARBA00022989"/>
    </source>
</evidence>
<accession>A0ABP6BVS8</accession>
<dbReference type="InterPro" id="IPR051679">
    <property type="entry name" value="DASS-Related_Transporters"/>
</dbReference>
<feature type="transmembrane region" description="Helical" evidence="7">
    <location>
        <begin position="27"/>
        <end position="44"/>
    </location>
</feature>
<keyword evidence="6 7" id="KW-0472">Membrane</keyword>
<feature type="transmembrane region" description="Helical" evidence="7">
    <location>
        <begin position="294"/>
        <end position="313"/>
    </location>
</feature>
<gene>
    <name evidence="9" type="ORF">GCM10009862_30640</name>
</gene>
<name>A0ABP6BVS8_9MICO</name>
<feature type="transmembrane region" description="Helical" evidence="7">
    <location>
        <begin position="246"/>
        <end position="263"/>
    </location>
</feature>
<reference evidence="10" key="1">
    <citation type="journal article" date="2019" name="Int. J. Syst. Evol. Microbiol.">
        <title>The Global Catalogue of Microorganisms (GCM) 10K type strain sequencing project: providing services to taxonomists for standard genome sequencing and annotation.</title>
        <authorList>
            <consortium name="The Broad Institute Genomics Platform"/>
            <consortium name="The Broad Institute Genome Sequencing Center for Infectious Disease"/>
            <person name="Wu L."/>
            <person name="Ma J."/>
        </authorList>
    </citation>
    <scope>NUCLEOTIDE SEQUENCE [LARGE SCALE GENOMIC DNA]</scope>
    <source>
        <strain evidence="10">JCM 16365</strain>
    </source>
</reference>
<feature type="transmembrane region" description="Helical" evidence="7">
    <location>
        <begin position="137"/>
        <end position="160"/>
    </location>
</feature>
<dbReference type="PANTHER" id="PTHR43652">
    <property type="entry name" value="BASIC AMINO ACID ANTIPORTER YFCC-RELATED"/>
    <property type="match status" value="1"/>
</dbReference>
<evidence type="ECO:0000313" key="10">
    <source>
        <dbReference type="Proteomes" id="UP001500274"/>
    </source>
</evidence>
<evidence type="ECO:0000259" key="8">
    <source>
        <dbReference type="Pfam" id="PF03600"/>
    </source>
</evidence>
<dbReference type="Proteomes" id="UP001500274">
    <property type="component" value="Unassembled WGS sequence"/>
</dbReference>
<feature type="transmembrane region" description="Helical" evidence="7">
    <location>
        <begin position="333"/>
        <end position="366"/>
    </location>
</feature>
<evidence type="ECO:0000256" key="1">
    <source>
        <dbReference type="ARBA" id="ARBA00004141"/>
    </source>
</evidence>
<feature type="transmembrane region" description="Helical" evidence="7">
    <location>
        <begin position="413"/>
        <end position="433"/>
    </location>
</feature>
<evidence type="ECO:0000256" key="4">
    <source>
        <dbReference type="ARBA" id="ARBA00022737"/>
    </source>
</evidence>
<keyword evidence="10" id="KW-1185">Reference proteome</keyword>
<comment type="subcellular location">
    <subcellularLocation>
        <location evidence="1">Membrane</location>
        <topology evidence="1">Multi-pass membrane protein</topology>
    </subcellularLocation>
</comment>
<evidence type="ECO:0000256" key="3">
    <source>
        <dbReference type="ARBA" id="ARBA00022692"/>
    </source>
</evidence>
<feature type="transmembrane region" description="Helical" evidence="7">
    <location>
        <begin position="94"/>
        <end position="125"/>
    </location>
</feature>
<proteinExistence type="predicted"/>
<dbReference type="InterPro" id="IPR004680">
    <property type="entry name" value="Cit_transptr-like_dom"/>
</dbReference>
<feature type="transmembrane region" description="Helical" evidence="7">
    <location>
        <begin position="373"/>
        <end position="393"/>
    </location>
</feature>
<dbReference type="PANTHER" id="PTHR43652:SF1">
    <property type="entry name" value="RESPONSE REGULATOR"/>
    <property type="match status" value="1"/>
</dbReference>
<evidence type="ECO:0000256" key="7">
    <source>
        <dbReference type="SAM" id="Phobius"/>
    </source>
</evidence>
<keyword evidence="2" id="KW-0813">Transport</keyword>
<evidence type="ECO:0000256" key="2">
    <source>
        <dbReference type="ARBA" id="ARBA00022448"/>
    </source>
</evidence>
<dbReference type="RefSeq" id="WP_344230963.1">
    <property type="nucleotide sequence ID" value="NZ_BAAARI010000038.1"/>
</dbReference>